<sequence length="138" mass="15847">MEHNKFQNRRLTYGKGRNKKNRYGFDFTPMGLDIKTFREAQKITREKLAETLDITPRHLQAIELEGKHPSLGLLAYIAIIFDMPIDPYIFPEKADAKSAVWKRLDVLLDKLSDRDLSILEATAIALCKDRVGGYPLVE</sequence>
<gene>
    <name evidence="1" type="ORF">E5329_10850</name>
</gene>
<accession>A0AC61RWH2</accession>
<evidence type="ECO:0000313" key="1">
    <source>
        <dbReference type="EMBL" id="TGY96144.1"/>
    </source>
</evidence>
<reference evidence="1" key="1">
    <citation type="submission" date="2019-04" db="EMBL/GenBank/DDBJ databases">
        <title>Microbes associate with the intestines of laboratory mice.</title>
        <authorList>
            <person name="Navarre W."/>
            <person name="Wong E."/>
            <person name="Huang K."/>
            <person name="Tropini C."/>
            <person name="Ng K."/>
            <person name="Yu B."/>
        </authorList>
    </citation>
    <scope>NUCLEOTIDE SEQUENCE</scope>
    <source>
        <strain evidence="1">NM01_1-7b</strain>
    </source>
</reference>
<protein>
    <submittedName>
        <fullName evidence="1">XRE family transcriptional regulator</fullName>
    </submittedName>
</protein>
<organism evidence="1 2">
    <name type="scientific">Petralouisia muris</name>
    <dbReference type="NCBI Taxonomy" id="3032872"/>
    <lineage>
        <taxon>Bacteria</taxon>
        <taxon>Bacillati</taxon>
        <taxon>Bacillota</taxon>
        <taxon>Clostridia</taxon>
        <taxon>Lachnospirales</taxon>
        <taxon>Lachnospiraceae</taxon>
        <taxon>Petralouisia</taxon>
    </lineage>
</organism>
<name>A0AC61RWH2_9FIRM</name>
<proteinExistence type="predicted"/>
<comment type="caution">
    <text evidence="1">The sequence shown here is derived from an EMBL/GenBank/DDBJ whole genome shotgun (WGS) entry which is preliminary data.</text>
</comment>
<keyword evidence="2" id="KW-1185">Reference proteome</keyword>
<dbReference type="EMBL" id="SRYA01000019">
    <property type="protein sequence ID" value="TGY96144.1"/>
    <property type="molecule type" value="Genomic_DNA"/>
</dbReference>
<evidence type="ECO:0000313" key="2">
    <source>
        <dbReference type="Proteomes" id="UP000304953"/>
    </source>
</evidence>
<dbReference type="Proteomes" id="UP000304953">
    <property type="component" value="Unassembled WGS sequence"/>
</dbReference>